<evidence type="ECO:0000313" key="1">
    <source>
        <dbReference type="EMBL" id="KAK1843998.1"/>
    </source>
</evidence>
<name>A0AAD9A9K6_9PEZI</name>
<dbReference type="AlphaFoldDB" id="A0AAD9A9K6"/>
<reference evidence="1" key="1">
    <citation type="submission" date="2023-01" db="EMBL/GenBank/DDBJ databases">
        <title>Colletotrichum chrysophilum M932 genome sequence.</title>
        <authorList>
            <person name="Baroncelli R."/>
        </authorList>
    </citation>
    <scope>NUCLEOTIDE SEQUENCE</scope>
    <source>
        <strain evidence="1">M932</strain>
    </source>
</reference>
<proteinExistence type="predicted"/>
<accession>A0AAD9A9K6</accession>
<dbReference type="Proteomes" id="UP001243330">
    <property type="component" value="Unassembled WGS sequence"/>
</dbReference>
<gene>
    <name evidence="1" type="ORF">CCHR01_13355</name>
</gene>
<sequence length="86" mass="9508">MKQTWHAVWFPLWQAKPYVTTSLLWRLGRCHLTRAATLFPQLPPVKAAADLSCKAPGQHLRLASYLASVARKLLESWAVPASGSGP</sequence>
<keyword evidence="2" id="KW-1185">Reference proteome</keyword>
<evidence type="ECO:0000313" key="2">
    <source>
        <dbReference type="Proteomes" id="UP001243330"/>
    </source>
</evidence>
<protein>
    <submittedName>
        <fullName evidence="1">Uncharacterized protein</fullName>
    </submittedName>
</protein>
<organism evidence="1 2">
    <name type="scientific">Colletotrichum chrysophilum</name>
    <dbReference type="NCBI Taxonomy" id="1836956"/>
    <lineage>
        <taxon>Eukaryota</taxon>
        <taxon>Fungi</taxon>
        <taxon>Dikarya</taxon>
        <taxon>Ascomycota</taxon>
        <taxon>Pezizomycotina</taxon>
        <taxon>Sordariomycetes</taxon>
        <taxon>Hypocreomycetidae</taxon>
        <taxon>Glomerellales</taxon>
        <taxon>Glomerellaceae</taxon>
        <taxon>Colletotrichum</taxon>
        <taxon>Colletotrichum gloeosporioides species complex</taxon>
    </lineage>
</organism>
<comment type="caution">
    <text evidence="1">The sequence shown here is derived from an EMBL/GenBank/DDBJ whole genome shotgun (WGS) entry which is preliminary data.</text>
</comment>
<dbReference type="EMBL" id="JAQOWY010000330">
    <property type="protein sequence ID" value="KAK1843998.1"/>
    <property type="molecule type" value="Genomic_DNA"/>
</dbReference>